<evidence type="ECO:0008006" key="4">
    <source>
        <dbReference type="Google" id="ProtNLM"/>
    </source>
</evidence>
<reference evidence="2 3" key="1">
    <citation type="journal article" date="2020" name="BMC Genomics">
        <title>Intraspecific diversification of the crop wild relative Brassica cretica Lam. using demographic model selection.</title>
        <authorList>
            <person name="Kioukis A."/>
            <person name="Michalopoulou V.A."/>
            <person name="Briers L."/>
            <person name="Pirintsos S."/>
            <person name="Studholme D.J."/>
            <person name="Pavlidis P."/>
            <person name="Sarris P.F."/>
        </authorList>
    </citation>
    <scope>NUCLEOTIDE SEQUENCE [LARGE SCALE GENOMIC DNA]</scope>
    <source>
        <strain evidence="3">cv. PFS-1207/04</strain>
    </source>
</reference>
<sequence>MTEMSDEGSQGGQATATETDGIISEPISVLVGAVVAVTSGEENTMRMMSMRIRHFEPIEAIREVWFIVDGVPIRFLLPDLITGVKQSLFLPSLHQTKRSNCIHWENTDSHKIVDLGFCQSNLALYSPGSHKYRISDQNFASSSTIPKPLPFSLSPSSFFGVPSSLFVSEKKRREGGRGTEGRDRKVTREKRREGKRRGDKREEKGPKEKRDVIGGVGRFGNWTPV</sequence>
<keyword evidence="3" id="KW-1185">Reference proteome</keyword>
<accession>A0ABQ7CN89</accession>
<proteinExistence type="predicted"/>
<evidence type="ECO:0000313" key="2">
    <source>
        <dbReference type="EMBL" id="KAF3560792.1"/>
    </source>
</evidence>
<feature type="compositionally biased region" description="Basic and acidic residues" evidence="1">
    <location>
        <begin position="199"/>
        <end position="212"/>
    </location>
</feature>
<dbReference type="Proteomes" id="UP000266723">
    <property type="component" value="Unassembled WGS sequence"/>
</dbReference>
<feature type="region of interest" description="Disordered" evidence="1">
    <location>
        <begin position="170"/>
        <end position="225"/>
    </location>
</feature>
<gene>
    <name evidence="2" type="ORF">DY000_02014677</name>
</gene>
<evidence type="ECO:0000313" key="3">
    <source>
        <dbReference type="Proteomes" id="UP000266723"/>
    </source>
</evidence>
<dbReference type="EMBL" id="QGKV02000759">
    <property type="protein sequence ID" value="KAF3560792.1"/>
    <property type="molecule type" value="Genomic_DNA"/>
</dbReference>
<name>A0ABQ7CN89_BRACR</name>
<comment type="caution">
    <text evidence="2">The sequence shown here is derived from an EMBL/GenBank/DDBJ whole genome shotgun (WGS) entry which is preliminary data.</text>
</comment>
<feature type="compositionally biased region" description="Basic and acidic residues" evidence="1">
    <location>
        <begin position="170"/>
        <end position="192"/>
    </location>
</feature>
<protein>
    <recommendedName>
        <fullName evidence="4">DUF4283 domain-containing protein</fullName>
    </recommendedName>
</protein>
<evidence type="ECO:0000256" key="1">
    <source>
        <dbReference type="SAM" id="MobiDB-lite"/>
    </source>
</evidence>
<organism evidence="2 3">
    <name type="scientific">Brassica cretica</name>
    <name type="common">Mustard</name>
    <dbReference type="NCBI Taxonomy" id="69181"/>
    <lineage>
        <taxon>Eukaryota</taxon>
        <taxon>Viridiplantae</taxon>
        <taxon>Streptophyta</taxon>
        <taxon>Embryophyta</taxon>
        <taxon>Tracheophyta</taxon>
        <taxon>Spermatophyta</taxon>
        <taxon>Magnoliopsida</taxon>
        <taxon>eudicotyledons</taxon>
        <taxon>Gunneridae</taxon>
        <taxon>Pentapetalae</taxon>
        <taxon>rosids</taxon>
        <taxon>malvids</taxon>
        <taxon>Brassicales</taxon>
        <taxon>Brassicaceae</taxon>
        <taxon>Brassiceae</taxon>
        <taxon>Brassica</taxon>
    </lineage>
</organism>